<dbReference type="AlphaFoldDB" id="A0A1X6YML7"/>
<keyword evidence="2" id="KW-0238">DNA-binding</keyword>
<accession>A0A1X6YML7</accession>
<evidence type="ECO:0000256" key="1">
    <source>
        <dbReference type="ARBA" id="ARBA00023015"/>
    </source>
</evidence>
<proteinExistence type="predicted"/>
<evidence type="ECO:0000313" key="6">
    <source>
        <dbReference type="Proteomes" id="UP000193570"/>
    </source>
</evidence>
<keyword evidence="1" id="KW-0805">Transcription regulation</keyword>
<dbReference type="SMART" id="SM00342">
    <property type="entry name" value="HTH_ARAC"/>
    <property type="match status" value="1"/>
</dbReference>
<gene>
    <name evidence="5" type="primary">virS_1</name>
    <name evidence="5" type="ORF">ROJ8625_01034</name>
</gene>
<name>A0A1X6YML7_9RHOB</name>
<keyword evidence="3" id="KW-0804">Transcription</keyword>
<dbReference type="InterPro" id="IPR032687">
    <property type="entry name" value="AraC-type_N"/>
</dbReference>
<evidence type="ECO:0000256" key="2">
    <source>
        <dbReference type="ARBA" id="ARBA00023125"/>
    </source>
</evidence>
<dbReference type="PROSITE" id="PS01124">
    <property type="entry name" value="HTH_ARAC_FAMILY_2"/>
    <property type="match status" value="1"/>
</dbReference>
<dbReference type="GO" id="GO:0005829">
    <property type="term" value="C:cytosol"/>
    <property type="evidence" value="ECO:0007669"/>
    <property type="project" value="TreeGrafter"/>
</dbReference>
<feature type="domain" description="HTH araC/xylS-type" evidence="4">
    <location>
        <begin position="220"/>
        <end position="318"/>
    </location>
</feature>
<sequence length="327" mass="35894">MLFGAVSRLFGVTPLDLVQRAGLPARIATGHGVRVTADEFFALWDAGLATSNRDDLLEFLGTAIAAGAAAPVFFALSCAPDLTTGLKRFARYKHAFGPVLMSVRETPGRLQLRLAHPDTRKQLSASMATTILIVINEKASAMTARRIVPVSVRLPVGEPERQSLAAAFGTAVEIGDPELIYRELDTALPLISENESLWRAFEADLEAEAVLANHAVPFVDRVRACLKEAISDRDPSIAYVCERLGRSRTGLLRELASEGATFQNLLNETRETLTMRYLTMSDIPVKQIANMLAYRDANAFHRAFRSWTGRTPGEVRKAAQKVDVPRY</sequence>
<dbReference type="PANTHER" id="PTHR47894">
    <property type="entry name" value="HTH-TYPE TRANSCRIPTIONAL REGULATOR GADX"/>
    <property type="match status" value="1"/>
</dbReference>
<dbReference type="Pfam" id="PF12833">
    <property type="entry name" value="HTH_18"/>
    <property type="match status" value="1"/>
</dbReference>
<organism evidence="5 6">
    <name type="scientific">Roseivivax jejudonensis</name>
    <dbReference type="NCBI Taxonomy" id="1529041"/>
    <lineage>
        <taxon>Bacteria</taxon>
        <taxon>Pseudomonadati</taxon>
        <taxon>Pseudomonadota</taxon>
        <taxon>Alphaproteobacteria</taxon>
        <taxon>Rhodobacterales</taxon>
        <taxon>Roseobacteraceae</taxon>
        <taxon>Roseivivax</taxon>
    </lineage>
</organism>
<dbReference type="Gene3D" id="1.10.10.60">
    <property type="entry name" value="Homeodomain-like"/>
    <property type="match status" value="1"/>
</dbReference>
<keyword evidence="6" id="KW-1185">Reference proteome</keyword>
<evidence type="ECO:0000256" key="3">
    <source>
        <dbReference type="ARBA" id="ARBA00023163"/>
    </source>
</evidence>
<dbReference type="EMBL" id="FWFK01000002">
    <property type="protein sequence ID" value="SLN25983.1"/>
    <property type="molecule type" value="Genomic_DNA"/>
</dbReference>
<dbReference type="Proteomes" id="UP000193570">
    <property type="component" value="Unassembled WGS sequence"/>
</dbReference>
<dbReference type="PANTHER" id="PTHR47894:SF1">
    <property type="entry name" value="HTH-TYPE TRANSCRIPTIONAL REGULATOR VQSM"/>
    <property type="match status" value="1"/>
</dbReference>
<evidence type="ECO:0000259" key="4">
    <source>
        <dbReference type="PROSITE" id="PS01124"/>
    </source>
</evidence>
<protein>
    <submittedName>
        <fullName evidence="5">HTH-type transcriptional regulator VirS</fullName>
    </submittedName>
</protein>
<dbReference type="InterPro" id="IPR018060">
    <property type="entry name" value="HTH_AraC"/>
</dbReference>
<dbReference type="Pfam" id="PF12625">
    <property type="entry name" value="Arabinose_bd"/>
    <property type="match status" value="1"/>
</dbReference>
<reference evidence="5 6" key="1">
    <citation type="submission" date="2017-03" db="EMBL/GenBank/DDBJ databases">
        <authorList>
            <person name="Afonso C.L."/>
            <person name="Miller P.J."/>
            <person name="Scott M.A."/>
            <person name="Spackman E."/>
            <person name="Goraichik I."/>
            <person name="Dimitrov K.M."/>
            <person name="Suarez D.L."/>
            <person name="Swayne D.E."/>
        </authorList>
    </citation>
    <scope>NUCLEOTIDE SEQUENCE [LARGE SCALE GENOMIC DNA]</scope>
    <source>
        <strain evidence="5 6">CECT 8625</strain>
    </source>
</reference>
<dbReference type="GO" id="GO:0000976">
    <property type="term" value="F:transcription cis-regulatory region binding"/>
    <property type="evidence" value="ECO:0007669"/>
    <property type="project" value="TreeGrafter"/>
</dbReference>
<dbReference type="InterPro" id="IPR009057">
    <property type="entry name" value="Homeodomain-like_sf"/>
</dbReference>
<evidence type="ECO:0000313" key="5">
    <source>
        <dbReference type="EMBL" id="SLN25983.1"/>
    </source>
</evidence>
<dbReference type="GO" id="GO:0003700">
    <property type="term" value="F:DNA-binding transcription factor activity"/>
    <property type="evidence" value="ECO:0007669"/>
    <property type="project" value="InterPro"/>
</dbReference>
<dbReference type="SUPFAM" id="SSF46689">
    <property type="entry name" value="Homeodomain-like"/>
    <property type="match status" value="1"/>
</dbReference>